<feature type="signal peptide" evidence="2">
    <location>
        <begin position="1"/>
        <end position="19"/>
    </location>
</feature>
<keyword evidence="2" id="KW-0732">Signal</keyword>
<evidence type="ECO:0000313" key="3">
    <source>
        <dbReference type="EMBL" id="MCV6823615.1"/>
    </source>
</evidence>
<organism evidence="3 4">
    <name type="scientific">Halocynthiibacter halioticoli</name>
    <dbReference type="NCBI Taxonomy" id="2986804"/>
    <lineage>
        <taxon>Bacteria</taxon>
        <taxon>Pseudomonadati</taxon>
        <taxon>Pseudomonadota</taxon>
        <taxon>Alphaproteobacteria</taxon>
        <taxon>Rhodobacterales</taxon>
        <taxon>Paracoccaceae</taxon>
        <taxon>Halocynthiibacter</taxon>
    </lineage>
</organism>
<dbReference type="Pfam" id="PF09608">
    <property type="entry name" value="Alph_Pro_TM"/>
    <property type="match status" value="1"/>
</dbReference>
<proteinExistence type="predicted"/>
<comment type="caution">
    <text evidence="3">The sequence shown here is derived from an EMBL/GenBank/DDBJ whole genome shotgun (WGS) entry which is preliminary data.</text>
</comment>
<dbReference type="RefSeq" id="WP_263952455.1">
    <property type="nucleotide sequence ID" value="NZ_JAOYFC010000001.1"/>
</dbReference>
<evidence type="ECO:0000256" key="2">
    <source>
        <dbReference type="SAM" id="SignalP"/>
    </source>
</evidence>
<keyword evidence="1" id="KW-1133">Transmembrane helix</keyword>
<sequence>MRFLLLLPLLLLSTLAAKGEEVVAGLSQNRVAITANFDGSEILIFGAVKRIAPPPEGDPLDVIITVSGPMSPVMVRRKDKRVGIWVNTDAVEVDAAPSFYAVASTRPLDDILTNTEDLRHKVSIENVIRSVGAPATITDSENFTEALIRIREDKGLYQTLENGVELSEDTLFRTSIALPANLTEGDYNARFLLVRGGSVVGEYVTELDVSKVGLERWLFNLAHEMPLVYGILSLFIAIVAGWGASAFFRRYLNS</sequence>
<dbReference type="InterPro" id="IPR019088">
    <property type="entry name" value="CHP02186-rel_TM"/>
</dbReference>
<dbReference type="Proteomes" id="UP001208041">
    <property type="component" value="Unassembled WGS sequence"/>
</dbReference>
<reference evidence="3" key="1">
    <citation type="submission" date="2022-10" db="EMBL/GenBank/DDBJ databases">
        <authorList>
            <person name="Yue Y."/>
        </authorList>
    </citation>
    <scope>NUCLEOTIDE SEQUENCE</scope>
    <source>
        <strain evidence="3">Z654</strain>
    </source>
</reference>
<evidence type="ECO:0000256" key="1">
    <source>
        <dbReference type="SAM" id="Phobius"/>
    </source>
</evidence>
<gene>
    <name evidence="3" type="ORF">OH136_03525</name>
</gene>
<feature type="chain" id="PRO_5041983702" evidence="2">
    <location>
        <begin position="20"/>
        <end position="254"/>
    </location>
</feature>
<protein>
    <submittedName>
        <fullName evidence="3">TIGR02186 family protein</fullName>
    </submittedName>
</protein>
<keyword evidence="1" id="KW-0472">Membrane</keyword>
<keyword evidence="1" id="KW-0812">Transmembrane</keyword>
<dbReference type="AlphaFoldDB" id="A0AAE3IWV6"/>
<name>A0AAE3IWV6_9RHOB</name>
<evidence type="ECO:0000313" key="4">
    <source>
        <dbReference type="Proteomes" id="UP001208041"/>
    </source>
</evidence>
<keyword evidence="4" id="KW-1185">Reference proteome</keyword>
<accession>A0AAE3IWV6</accession>
<feature type="transmembrane region" description="Helical" evidence="1">
    <location>
        <begin position="227"/>
        <end position="248"/>
    </location>
</feature>
<dbReference type="EMBL" id="JAOYFC010000001">
    <property type="protein sequence ID" value="MCV6823615.1"/>
    <property type="molecule type" value="Genomic_DNA"/>
</dbReference>